<feature type="transmembrane region" description="Helical" evidence="1">
    <location>
        <begin position="53"/>
        <end position="72"/>
    </location>
</feature>
<proteinExistence type="predicted"/>
<dbReference type="Pfam" id="PF05656">
    <property type="entry name" value="DUF805"/>
    <property type="match status" value="1"/>
</dbReference>
<reference evidence="2 3" key="1">
    <citation type="submission" date="2017-11" db="EMBL/GenBank/DDBJ databases">
        <title>The complete genome sequence and comparative genome analysis of Yersinia enterocolitica strain LC20.</title>
        <authorList>
            <person name="Shi G."/>
            <person name="Su M."/>
            <person name="Liang J."/>
            <person name="Gu W."/>
            <person name="Xiao Y."/>
            <person name="Zhang Z."/>
            <person name="Qiu H."/>
            <person name="Duan R."/>
            <person name="Zhang Z."/>
            <person name="Li Y."/>
            <person name="Zhang X."/>
            <person name="Ling Y."/>
            <person name="Song L."/>
            <person name="Chen M."/>
            <person name="Zhao Y."/>
            <person name="Wu J."/>
            <person name="Jing H."/>
            <person name="Xiao J."/>
            <person name="Wang X."/>
        </authorList>
    </citation>
    <scope>NUCLEOTIDE SEQUENCE [LARGE SCALE GENOMIC DNA]</scope>
    <source>
        <strain evidence="2 3">LC20</strain>
    </source>
</reference>
<dbReference type="AlphaFoldDB" id="A0A7U4GG31"/>
<dbReference type="PANTHER" id="PTHR34980">
    <property type="entry name" value="INNER MEMBRANE PROTEIN-RELATED-RELATED"/>
    <property type="match status" value="1"/>
</dbReference>
<name>A0A7U4GG31_YEREN</name>
<protein>
    <submittedName>
        <fullName evidence="2">DUF805 domain-containing protein</fullName>
    </submittedName>
</protein>
<keyword evidence="1" id="KW-0812">Transmembrane</keyword>
<evidence type="ECO:0000313" key="3">
    <source>
        <dbReference type="Proteomes" id="UP000230961"/>
    </source>
</evidence>
<dbReference type="GO" id="GO:0005886">
    <property type="term" value="C:plasma membrane"/>
    <property type="evidence" value="ECO:0007669"/>
    <property type="project" value="TreeGrafter"/>
</dbReference>
<dbReference type="PANTHER" id="PTHR34980:SF2">
    <property type="entry name" value="INNER MEMBRANE PROTEIN YHAH-RELATED"/>
    <property type="match status" value="1"/>
</dbReference>
<feature type="transmembrane region" description="Helical" evidence="1">
    <location>
        <begin position="112"/>
        <end position="137"/>
    </location>
</feature>
<keyword evidence="1" id="KW-0472">Membrane</keyword>
<keyword evidence="1" id="KW-1133">Transmembrane helix</keyword>
<dbReference type="Proteomes" id="UP000230961">
    <property type="component" value="Chromosome"/>
</dbReference>
<organism evidence="2 3">
    <name type="scientific">Yersinia enterocolitica LC20</name>
    <dbReference type="NCBI Taxonomy" id="1443113"/>
    <lineage>
        <taxon>Bacteria</taxon>
        <taxon>Pseudomonadati</taxon>
        <taxon>Pseudomonadota</taxon>
        <taxon>Gammaproteobacteria</taxon>
        <taxon>Enterobacterales</taxon>
        <taxon>Yersiniaceae</taxon>
        <taxon>Yersinia</taxon>
    </lineage>
</organism>
<accession>A0A7U4GG31</accession>
<sequence>MNLGKSYLNGWRGYVDFDGRSSRTDFWSFIIINIVAKILIVLMLAFMGYVGSLYLLDIFWLGILLLPTLAVGIRRMHDINMSGWWFGIIFLLPGLNRLLQTILLGMASPPAYAVMSLISSIILFWIPLAIVITLCCFKSKLALDREETSVA</sequence>
<feature type="transmembrane region" description="Helical" evidence="1">
    <location>
        <begin position="84"/>
        <end position="106"/>
    </location>
</feature>
<dbReference type="InterPro" id="IPR008523">
    <property type="entry name" value="DUF805"/>
</dbReference>
<evidence type="ECO:0000256" key="1">
    <source>
        <dbReference type="SAM" id="Phobius"/>
    </source>
</evidence>
<feature type="transmembrane region" description="Helical" evidence="1">
    <location>
        <begin position="26"/>
        <end position="47"/>
    </location>
</feature>
<dbReference type="EMBL" id="CP007448">
    <property type="protein sequence ID" value="AHM74453.1"/>
    <property type="molecule type" value="Genomic_DNA"/>
</dbReference>
<dbReference type="KEGG" id="yel:LC20_03200"/>
<gene>
    <name evidence="2" type="ORF">LC20_03200</name>
</gene>
<evidence type="ECO:0000313" key="2">
    <source>
        <dbReference type="EMBL" id="AHM74453.1"/>
    </source>
</evidence>